<dbReference type="InterPro" id="IPR016181">
    <property type="entry name" value="Acyl_CoA_acyltransferase"/>
</dbReference>
<dbReference type="Proteomes" id="UP001282288">
    <property type="component" value="Unassembled WGS sequence"/>
</dbReference>
<dbReference type="GO" id="GO:0016747">
    <property type="term" value="F:acyltransferase activity, transferring groups other than amino-acyl groups"/>
    <property type="evidence" value="ECO:0007669"/>
    <property type="project" value="InterPro"/>
</dbReference>
<dbReference type="InterPro" id="IPR000182">
    <property type="entry name" value="GNAT_dom"/>
</dbReference>
<comment type="caution">
    <text evidence="2">The sequence shown here is derived from an EMBL/GenBank/DDBJ whole genome shotgun (WGS) entry which is preliminary data.</text>
</comment>
<evidence type="ECO:0000313" key="2">
    <source>
        <dbReference type="EMBL" id="MDX2961462.1"/>
    </source>
</evidence>
<dbReference type="Proteomes" id="UP001272987">
    <property type="component" value="Unassembled WGS sequence"/>
</dbReference>
<evidence type="ECO:0000313" key="3">
    <source>
        <dbReference type="EMBL" id="MDX3023250.1"/>
    </source>
</evidence>
<dbReference type="SUPFAM" id="SSF55729">
    <property type="entry name" value="Acyl-CoA N-acyltransferases (Nat)"/>
    <property type="match status" value="1"/>
</dbReference>
<dbReference type="EMBL" id="JARAWC010000011">
    <property type="protein sequence ID" value="MDX2961462.1"/>
    <property type="molecule type" value="Genomic_DNA"/>
</dbReference>
<dbReference type="PROSITE" id="PS51186">
    <property type="entry name" value="GNAT"/>
    <property type="match status" value="1"/>
</dbReference>
<keyword evidence="4" id="KW-1185">Reference proteome</keyword>
<reference evidence="2 4" key="1">
    <citation type="journal article" date="2023" name="Microb. Genom.">
        <title>Mesoterricola silvestris gen. nov., sp. nov., Mesoterricola sediminis sp. nov., Geothrix oryzae sp. nov., Geothrix edaphica sp. nov., Geothrix rubra sp. nov., and Geothrix limicola sp. nov., six novel members of Acidobacteriota isolated from soils.</title>
        <authorList>
            <person name="Weisberg A.J."/>
            <person name="Pearce E."/>
            <person name="Kramer C.G."/>
            <person name="Chang J.H."/>
            <person name="Clarke C.R."/>
        </authorList>
    </citation>
    <scope>NUCLEOTIDE SEQUENCE</scope>
    <source>
        <strain evidence="3 4">NB05-1H</strain>
        <strain evidence="2">NRRL_B-16521</strain>
    </source>
</reference>
<evidence type="ECO:0000313" key="5">
    <source>
        <dbReference type="Proteomes" id="UP001282288"/>
    </source>
</evidence>
<dbReference type="GeneID" id="69812958"/>
<dbReference type="AlphaFoldDB" id="A0AAP6BBK0"/>
<accession>A0AAP6BBK0</accession>
<organism evidence="2 5">
    <name type="scientific">Streptomyces acidiscabies</name>
    <dbReference type="NCBI Taxonomy" id="42234"/>
    <lineage>
        <taxon>Bacteria</taxon>
        <taxon>Bacillati</taxon>
        <taxon>Actinomycetota</taxon>
        <taxon>Actinomycetes</taxon>
        <taxon>Kitasatosporales</taxon>
        <taxon>Streptomycetaceae</taxon>
        <taxon>Streptomyces</taxon>
    </lineage>
</organism>
<protein>
    <submittedName>
        <fullName evidence="2">GNAT family N-acetyltransferase</fullName>
    </submittedName>
</protein>
<feature type="domain" description="N-acetyltransferase" evidence="1">
    <location>
        <begin position="111"/>
        <end position="255"/>
    </location>
</feature>
<name>A0AAP6BBK0_9ACTN</name>
<sequence length="255" mass="27254">MGKGEGVGLLGAVRQTLRHPDGLPYVLRELLDGVDVYWQARHWDGVRYLAADDRAVLRLRDPAGGVLTVVRDGHRFTVGDRFAVHLLRLFACRPVVSPPRRTVRLACGTPVRLRATTPRDLPVVTALHTRCAPRSAGGAGDLAGLLHPRTGRGLLAEAADGEVVGWAALTWDGRQADLVLMAVEAWRDRGLLGALLRESVTAAEAGGCETLWLHGDVAGRRAVEEAGLSLTTETEAGATVHRVCLGARRAVAPGE</sequence>
<dbReference type="RefSeq" id="WP_162138052.1">
    <property type="nucleotide sequence ID" value="NZ_BCML01000122.1"/>
</dbReference>
<evidence type="ECO:0000313" key="4">
    <source>
        <dbReference type="Proteomes" id="UP001272987"/>
    </source>
</evidence>
<proteinExistence type="predicted"/>
<dbReference type="CDD" id="cd04301">
    <property type="entry name" value="NAT_SF"/>
    <property type="match status" value="1"/>
</dbReference>
<evidence type="ECO:0000259" key="1">
    <source>
        <dbReference type="PROSITE" id="PS51186"/>
    </source>
</evidence>
<dbReference type="Gene3D" id="3.40.630.30">
    <property type="match status" value="1"/>
</dbReference>
<gene>
    <name evidence="2" type="ORF">PV399_17300</name>
    <name evidence="3" type="ORF">PV666_36030</name>
</gene>
<dbReference type="EMBL" id="JARAWP010000026">
    <property type="protein sequence ID" value="MDX3023250.1"/>
    <property type="molecule type" value="Genomic_DNA"/>
</dbReference>